<dbReference type="PANTHER" id="PTHR14087">
    <property type="entry name" value="THYMOCYTE NUCLEAR PROTEIN 1"/>
    <property type="match status" value="1"/>
</dbReference>
<gene>
    <name evidence="2" type="ORF">CR103_12525</name>
</gene>
<dbReference type="InterPro" id="IPR047197">
    <property type="entry name" value="THYN1-like_EVE"/>
</dbReference>
<dbReference type="OrthoDB" id="9791347at2"/>
<dbReference type="SUPFAM" id="SSF88697">
    <property type="entry name" value="PUA domain-like"/>
    <property type="match status" value="1"/>
</dbReference>
<evidence type="ECO:0000313" key="3">
    <source>
        <dbReference type="Proteomes" id="UP000228593"/>
    </source>
</evidence>
<dbReference type="InterPro" id="IPR002740">
    <property type="entry name" value="EVE_domain"/>
</dbReference>
<feature type="domain" description="EVE" evidence="1">
    <location>
        <begin position="2"/>
        <end position="149"/>
    </location>
</feature>
<organism evidence="2 3">
    <name type="scientific">Massilia psychrophila</name>
    <dbReference type="NCBI Taxonomy" id="1603353"/>
    <lineage>
        <taxon>Bacteria</taxon>
        <taxon>Pseudomonadati</taxon>
        <taxon>Pseudomonadota</taxon>
        <taxon>Betaproteobacteria</taxon>
        <taxon>Burkholderiales</taxon>
        <taxon>Oxalobacteraceae</taxon>
        <taxon>Telluria group</taxon>
        <taxon>Massilia</taxon>
    </lineage>
</organism>
<evidence type="ECO:0000259" key="1">
    <source>
        <dbReference type="Pfam" id="PF01878"/>
    </source>
</evidence>
<proteinExistence type="predicted"/>
<dbReference type="Gene3D" id="3.10.590.10">
    <property type="entry name" value="ph1033 like domains"/>
    <property type="match status" value="1"/>
</dbReference>
<dbReference type="CDD" id="cd21133">
    <property type="entry name" value="EVE"/>
    <property type="match status" value="1"/>
</dbReference>
<accession>A0A2G8T0H0</accession>
<dbReference type="AlphaFoldDB" id="A0A2G8T0H0"/>
<dbReference type="RefSeq" id="WP_099916364.1">
    <property type="nucleotide sequence ID" value="NZ_BMHS01000012.1"/>
</dbReference>
<evidence type="ECO:0000313" key="2">
    <source>
        <dbReference type="EMBL" id="PIL39472.1"/>
    </source>
</evidence>
<dbReference type="Proteomes" id="UP000228593">
    <property type="component" value="Unassembled WGS sequence"/>
</dbReference>
<name>A0A2G8T0H0_9BURK</name>
<protein>
    <submittedName>
        <fullName evidence="2">EVE domain-containing protein</fullName>
    </submittedName>
</protein>
<reference evidence="2 3" key="1">
    <citation type="submission" date="2017-10" db="EMBL/GenBank/DDBJ databases">
        <title>Massilia psychrophilum sp. nov., a novel purple-pigmented bacterium isolated from Tianshan glacier, Xinjiang Municipality, China.</title>
        <authorList>
            <person name="Wang H."/>
        </authorList>
    </citation>
    <scope>NUCLEOTIDE SEQUENCE [LARGE SCALE GENOMIC DNA]</scope>
    <source>
        <strain evidence="2 3">JCM 30813</strain>
    </source>
</reference>
<keyword evidence="3" id="KW-1185">Reference proteome</keyword>
<dbReference type="InterPro" id="IPR015947">
    <property type="entry name" value="PUA-like_sf"/>
</dbReference>
<dbReference type="InterPro" id="IPR052181">
    <property type="entry name" value="5hmC_binding"/>
</dbReference>
<dbReference type="EMBL" id="PDOB01000018">
    <property type="protein sequence ID" value="PIL39472.1"/>
    <property type="molecule type" value="Genomic_DNA"/>
</dbReference>
<comment type="caution">
    <text evidence="2">The sequence shown here is derived from an EMBL/GenBank/DDBJ whole genome shotgun (WGS) entry which is preliminary data.</text>
</comment>
<dbReference type="Pfam" id="PF01878">
    <property type="entry name" value="EVE"/>
    <property type="match status" value="1"/>
</dbReference>
<sequence>MQYWLMKSEPDEVSFDDVMAAQAHTVAWFGVRNYQARNFLRDQMAPGDGVLFYHSSCAAPGVAGIAEVASTAYPDHSQFETDGKYFDPKATPDAPRWISVDVRALEPGRYLPLSEMRAMPELEDMVLLQKGSRLSITPVTAGQWQAVLKRLRQRA</sequence>
<dbReference type="PANTHER" id="PTHR14087:SF7">
    <property type="entry name" value="THYMOCYTE NUCLEAR PROTEIN 1"/>
    <property type="match status" value="1"/>
</dbReference>